<dbReference type="RefSeq" id="WP_343789303.1">
    <property type="nucleotide sequence ID" value="NZ_BAAAGA010000001.1"/>
</dbReference>
<dbReference type="EMBL" id="BAAAGA010000001">
    <property type="protein sequence ID" value="GAA0611558.1"/>
    <property type="molecule type" value="Genomic_DNA"/>
</dbReference>
<evidence type="ECO:0000256" key="1">
    <source>
        <dbReference type="SAM" id="SignalP"/>
    </source>
</evidence>
<evidence type="ECO:0000313" key="2">
    <source>
        <dbReference type="EMBL" id="GAA0611558.1"/>
    </source>
</evidence>
<feature type="signal peptide" evidence="1">
    <location>
        <begin position="1"/>
        <end position="22"/>
    </location>
</feature>
<gene>
    <name evidence="2" type="ORF">GCM10009422_03060</name>
</gene>
<organism evidence="2 3">
    <name type="scientific">Brevundimonas kwangchunensis</name>
    <dbReference type="NCBI Taxonomy" id="322163"/>
    <lineage>
        <taxon>Bacteria</taxon>
        <taxon>Pseudomonadati</taxon>
        <taxon>Pseudomonadota</taxon>
        <taxon>Alphaproteobacteria</taxon>
        <taxon>Caulobacterales</taxon>
        <taxon>Caulobacteraceae</taxon>
        <taxon>Brevundimonas</taxon>
    </lineage>
</organism>
<dbReference type="PIRSF" id="PIRSF014995">
    <property type="entry name" value="UCP014995"/>
    <property type="match status" value="1"/>
</dbReference>
<accession>A0ABN1GHB6</accession>
<dbReference type="InterPro" id="IPR014469">
    <property type="entry name" value="DUF2271"/>
</dbReference>
<keyword evidence="1" id="KW-0732">Signal</keyword>
<proteinExistence type="predicted"/>
<dbReference type="Proteomes" id="UP001501352">
    <property type="component" value="Unassembled WGS sequence"/>
</dbReference>
<keyword evidence="3" id="KW-1185">Reference proteome</keyword>
<evidence type="ECO:0000313" key="3">
    <source>
        <dbReference type="Proteomes" id="UP001501352"/>
    </source>
</evidence>
<name>A0ABN1GHB6_9CAUL</name>
<comment type="caution">
    <text evidence="2">The sequence shown here is derived from an EMBL/GenBank/DDBJ whole genome shotgun (WGS) entry which is preliminary data.</text>
</comment>
<feature type="chain" id="PRO_5046255803" evidence="1">
    <location>
        <begin position="23"/>
        <end position="177"/>
    </location>
</feature>
<dbReference type="Pfam" id="PF10029">
    <property type="entry name" value="DUF2271"/>
    <property type="match status" value="1"/>
</dbReference>
<sequence length="177" mass="18588">MRPVTLAASAAALGAIAAPAAAADLTVSIEVPRLSVAAYHRPYVSVWIEQAPPAGSAANAAGTPVRTLAVWYEVSNVAEGKDWLKDMRSWWRGLGRGMTLPADGVSSATKAPGRHNVVVRGAQLRNLPAGNYQIAVEAARELGGREVVRVPFRWGGPNSGRAIGRTELGTVNVTVSR</sequence>
<reference evidence="2 3" key="1">
    <citation type="journal article" date="2019" name="Int. J. Syst. Evol. Microbiol.">
        <title>The Global Catalogue of Microorganisms (GCM) 10K type strain sequencing project: providing services to taxonomists for standard genome sequencing and annotation.</title>
        <authorList>
            <consortium name="The Broad Institute Genomics Platform"/>
            <consortium name="The Broad Institute Genome Sequencing Center for Infectious Disease"/>
            <person name="Wu L."/>
            <person name="Ma J."/>
        </authorList>
    </citation>
    <scope>NUCLEOTIDE SEQUENCE [LARGE SCALE GENOMIC DNA]</scope>
    <source>
        <strain evidence="2 3">JCM 12928</strain>
    </source>
</reference>
<protein>
    <submittedName>
        <fullName evidence="2">DUF2271 domain-containing protein</fullName>
    </submittedName>
</protein>